<keyword evidence="5" id="KW-1133">Transmembrane helix</keyword>
<organism evidence="10 11">
    <name type="scientific">Sinanodonta woodiana</name>
    <name type="common">Chinese pond mussel</name>
    <name type="synonym">Anodonta woodiana</name>
    <dbReference type="NCBI Taxonomy" id="1069815"/>
    <lineage>
        <taxon>Eukaryota</taxon>
        <taxon>Metazoa</taxon>
        <taxon>Spiralia</taxon>
        <taxon>Lophotrochozoa</taxon>
        <taxon>Mollusca</taxon>
        <taxon>Bivalvia</taxon>
        <taxon>Autobranchia</taxon>
        <taxon>Heteroconchia</taxon>
        <taxon>Palaeoheterodonta</taxon>
        <taxon>Unionida</taxon>
        <taxon>Unionoidea</taxon>
        <taxon>Unionidae</taxon>
        <taxon>Unioninae</taxon>
        <taxon>Sinanodonta</taxon>
    </lineage>
</organism>
<reference evidence="10 11" key="1">
    <citation type="submission" date="2024-11" db="EMBL/GenBank/DDBJ databases">
        <title>Chromosome-level genome assembly of the freshwater bivalve Anodonta woodiana.</title>
        <authorList>
            <person name="Chen X."/>
        </authorList>
    </citation>
    <scope>NUCLEOTIDE SEQUENCE [LARGE SCALE GENOMIC DNA]</scope>
    <source>
        <strain evidence="10">MN2024</strain>
        <tissue evidence="10">Gills</tissue>
    </source>
</reference>
<proteinExistence type="predicted"/>
<dbReference type="GO" id="GO:0000139">
    <property type="term" value="C:Golgi membrane"/>
    <property type="evidence" value="ECO:0007669"/>
    <property type="project" value="UniProtKB-SubCell"/>
</dbReference>
<gene>
    <name evidence="10" type="ORF">ACJMK2_014617</name>
</gene>
<feature type="domain" description="MRH" evidence="9">
    <location>
        <begin position="38"/>
        <end position="176"/>
    </location>
</feature>
<keyword evidence="7" id="KW-1015">Disulfide bond</keyword>
<evidence type="ECO:0000313" key="11">
    <source>
        <dbReference type="Proteomes" id="UP001634394"/>
    </source>
</evidence>
<evidence type="ECO:0000313" key="10">
    <source>
        <dbReference type="EMBL" id="KAL3855406.1"/>
    </source>
</evidence>
<feature type="chain" id="PRO_5044805286" description="MRH domain-containing protein" evidence="8">
    <location>
        <begin position="32"/>
        <end position="449"/>
    </location>
</feature>
<comment type="subcellular location">
    <subcellularLocation>
        <location evidence="1">Endomembrane system</location>
    </subcellularLocation>
</comment>
<feature type="domain" description="MRH" evidence="9">
    <location>
        <begin position="191"/>
        <end position="333"/>
    </location>
</feature>
<dbReference type="PANTHER" id="PTHR15071">
    <property type="entry name" value="MANNOSE-6-PHOSPHATE RECEPTOR FAMILY MEMBER"/>
    <property type="match status" value="1"/>
</dbReference>
<dbReference type="SMART" id="SM01404">
    <property type="entry name" value="CIMR"/>
    <property type="match status" value="2"/>
</dbReference>
<keyword evidence="2" id="KW-0813">Transport</keyword>
<sequence>MSYCRHRHNIRIFKLPSILVILALLPRNVNSAICTKTSSCSCTYADGSFIDLSPLDAEGGVPSFQDILDSKRIDMFSWNPCSSFNEFACTDAAACQIRPLTPAFEYYTIGTQDTATFQDMNGTLVLTYSAERASVLRTLKINLTCDPKEVGILYVEGETTKAVYWMELRSKYACPTMAPTPLPSCIKTSECSCSFDDGRVVDLSPLDTGGMAVGVPRFKDVIDKTFTSWYSWNPCNGFSEGTCDDVAVCQISPIVPNPTNYVSLGNQNSAEFTTVNGTLTLQYAVSTDVLKVTKILLTCDEGTEGELLAYGLKENNGIQEYLLELRSMYSCPREKPGPVQFCIQTSLCSCDYGNGTSINLSPLDSKSSIPRFQDILSPNKREWFSWNPCGPFTEGDCQSVAVCKAGPIVPNPDYINLGYQNSASFQTAFDGGLSLNYHDPNSSRYDKIF</sequence>
<evidence type="ECO:0000259" key="9">
    <source>
        <dbReference type="PROSITE" id="PS51914"/>
    </source>
</evidence>
<dbReference type="Proteomes" id="UP001634394">
    <property type="component" value="Unassembled WGS sequence"/>
</dbReference>
<accession>A0ABD3V370</accession>
<evidence type="ECO:0000256" key="5">
    <source>
        <dbReference type="ARBA" id="ARBA00022989"/>
    </source>
</evidence>
<keyword evidence="11" id="KW-1185">Reference proteome</keyword>
<dbReference type="InterPro" id="IPR044865">
    <property type="entry name" value="MRH_dom"/>
</dbReference>
<keyword evidence="3" id="KW-0812">Transmembrane</keyword>
<dbReference type="InterPro" id="IPR009011">
    <property type="entry name" value="Man6P_isomerase_rcpt-bd_dom_sf"/>
</dbReference>
<dbReference type="SUPFAM" id="SSF50911">
    <property type="entry name" value="Mannose 6-phosphate receptor domain"/>
    <property type="match status" value="3"/>
</dbReference>
<dbReference type="PANTHER" id="PTHR15071:SF0">
    <property type="entry name" value="MANNOSE 6-PHOSPHATE RECEPTOR-LIKE PROTEIN 1"/>
    <property type="match status" value="1"/>
</dbReference>
<dbReference type="EMBL" id="JBJQND010000014">
    <property type="protein sequence ID" value="KAL3855406.1"/>
    <property type="molecule type" value="Genomic_DNA"/>
</dbReference>
<feature type="signal peptide" evidence="8">
    <location>
        <begin position="1"/>
        <end position="31"/>
    </location>
</feature>
<evidence type="ECO:0000256" key="4">
    <source>
        <dbReference type="ARBA" id="ARBA00022729"/>
    </source>
</evidence>
<dbReference type="AlphaFoldDB" id="A0ABD3V370"/>
<evidence type="ECO:0000256" key="6">
    <source>
        <dbReference type="ARBA" id="ARBA00023136"/>
    </source>
</evidence>
<protein>
    <recommendedName>
        <fullName evidence="9">MRH domain-containing protein</fullName>
    </recommendedName>
</protein>
<keyword evidence="4 8" id="KW-0732">Signal</keyword>
<name>A0ABD3V370_SINWO</name>
<evidence type="ECO:0000256" key="2">
    <source>
        <dbReference type="ARBA" id="ARBA00022448"/>
    </source>
</evidence>
<comment type="caution">
    <text evidence="10">The sequence shown here is derived from an EMBL/GenBank/DDBJ whole genome shotgun (WGS) entry which is preliminary data.</text>
</comment>
<evidence type="ECO:0000256" key="7">
    <source>
        <dbReference type="ARBA" id="ARBA00023157"/>
    </source>
</evidence>
<keyword evidence="6" id="KW-0472">Membrane</keyword>
<evidence type="ECO:0000256" key="8">
    <source>
        <dbReference type="SAM" id="SignalP"/>
    </source>
</evidence>
<evidence type="ECO:0000256" key="1">
    <source>
        <dbReference type="ARBA" id="ARBA00004308"/>
    </source>
</evidence>
<dbReference type="GO" id="GO:0010008">
    <property type="term" value="C:endosome membrane"/>
    <property type="evidence" value="ECO:0007669"/>
    <property type="project" value="UniProtKB-SubCell"/>
</dbReference>
<dbReference type="PROSITE" id="PS51914">
    <property type="entry name" value="MRH"/>
    <property type="match status" value="2"/>
</dbReference>
<evidence type="ECO:0000256" key="3">
    <source>
        <dbReference type="ARBA" id="ARBA00022692"/>
    </source>
</evidence>
<dbReference type="Gene3D" id="2.70.130.10">
    <property type="entry name" value="Mannose-6-phosphate receptor binding domain"/>
    <property type="match status" value="3"/>
</dbReference>